<dbReference type="InterPro" id="IPR029058">
    <property type="entry name" value="AB_hydrolase_fold"/>
</dbReference>
<evidence type="ECO:0000259" key="2">
    <source>
        <dbReference type="Pfam" id="PF00975"/>
    </source>
</evidence>
<dbReference type="EMBL" id="CP002475">
    <property type="protein sequence ID" value="ADW04927.1"/>
    <property type="molecule type" value="Genomic_DNA"/>
</dbReference>
<dbReference type="Gene3D" id="3.40.50.1820">
    <property type="entry name" value="alpha/beta hydrolase"/>
    <property type="match status" value="1"/>
</dbReference>
<proteinExistence type="inferred from homology"/>
<reference evidence="3 4" key="1">
    <citation type="submission" date="2011-01" db="EMBL/GenBank/DDBJ databases">
        <title>Complete sequence of chromosome of Streptomyces flavogriseus ATCC 33331.</title>
        <authorList>
            <consortium name="US DOE Joint Genome Institute"/>
            <person name="Lucas S."/>
            <person name="Copeland A."/>
            <person name="Lapidus A."/>
            <person name="Cheng J.-F."/>
            <person name="Goodwin L."/>
            <person name="Pitluck S."/>
            <person name="Davenport K."/>
            <person name="Detter J.C."/>
            <person name="Han C."/>
            <person name="Tapia R."/>
            <person name="Land M."/>
            <person name="Hauser L."/>
            <person name="Kyrpides N."/>
            <person name="Ivanova N."/>
            <person name="Ovchinnikova G."/>
            <person name="Pagani I."/>
            <person name="Brumm P."/>
            <person name="Mead D."/>
            <person name="Woyke T."/>
        </authorList>
    </citation>
    <scope>NUCLEOTIDE SEQUENCE [LARGE SCALE GENOMIC DNA]</scope>
    <source>
        <strain evidence="4">ATCC 33331 / IAF-45CD</strain>
    </source>
</reference>
<evidence type="ECO:0000256" key="1">
    <source>
        <dbReference type="ARBA" id="ARBA00007169"/>
    </source>
</evidence>
<evidence type="ECO:0000313" key="4">
    <source>
        <dbReference type="Proteomes" id="UP000002066"/>
    </source>
</evidence>
<feature type="domain" description="Thioesterase" evidence="2">
    <location>
        <begin position="6"/>
        <end position="232"/>
    </location>
</feature>
<dbReference type="OrthoDB" id="8480037at2"/>
<protein>
    <submittedName>
        <fullName evidence="3">Thioesterase</fullName>
    </submittedName>
</protein>
<organism evidence="3 4">
    <name type="scientific">Streptomyces pratensis (strain ATCC 33331 / IAF-45CD)</name>
    <dbReference type="NCBI Taxonomy" id="591167"/>
    <lineage>
        <taxon>Bacteria</taxon>
        <taxon>Bacillati</taxon>
        <taxon>Actinomycetota</taxon>
        <taxon>Actinomycetes</taxon>
        <taxon>Kitasatosporales</taxon>
        <taxon>Streptomycetaceae</taxon>
        <taxon>Streptomyces</taxon>
    </lineage>
</organism>
<dbReference type="GO" id="GO:0008610">
    <property type="term" value="P:lipid biosynthetic process"/>
    <property type="evidence" value="ECO:0007669"/>
    <property type="project" value="TreeGrafter"/>
</dbReference>
<dbReference type="SUPFAM" id="SSF53474">
    <property type="entry name" value="alpha/beta-Hydrolases"/>
    <property type="match status" value="1"/>
</dbReference>
<evidence type="ECO:0000313" key="3">
    <source>
        <dbReference type="EMBL" id="ADW04927.1"/>
    </source>
</evidence>
<gene>
    <name evidence="3" type="ordered locus">Sfla_3507</name>
</gene>
<dbReference type="InterPro" id="IPR001031">
    <property type="entry name" value="Thioesterase"/>
</dbReference>
<accession>A0A8D3WHT8</accession>
<name>A0A8D3WHT8_STRFA</name>
<dbReference type="PANTHER" id="PTHR11487:SF0">
    <property type="entry name" value="S-ACYL FATTY ACID SYNTHASE THIOESTERASE, MEDIUM CHAIN"/>
    <property type="match status" value="1"/>
</dbReference>
<dbReference type="KEGG" id="sfa:Sfla_3507"/>
<dbReference type="PANTHER" id="PTHR11487">
    <property type="entry name" value="THIOESTERASE"/>
    <property type="match status" value="1"/>
</dbReference>
<dbReference type="AlphaFoldDB" id="A0A8D3WHT8"/>
<dbReference type="Proteomes" id="UP000002066">
    <property type="component" value="Chromosome"/>
</dbReference>
<dbReference type="Pfam" id="PF00975">
    <property type="entry name" value="Thioesterase"/>
    <property type="match status" value="1"/>
</dbReference>
<dbReference type="InterPro" id="IPR012223">
    <property type="entry name" value="TEII"/>
</dbReference>
<sequence>MSVRTTLVCLPFAGAGASFYRPWQRLAGETLTILPLQLPGRERRIDEEPYTDAGTAADGLLADLRQALDDAARPHRIALFGHSLGAVLAYELAHRLVSEPGVETARLFVSGSPQPAEQRSRRATGLPDDAFLARVNEFAGYTHEALEDPEMREMILPTLRADVEMHENYVPGNDLPLPVPVTSLRGADDELVSRDEAAGWSKVAAADFRYVEQAGGHMYLTESPGALLEVISGDLGAGADEPCA</sequence>
<comment type="similarity">
    <text evidence="1">Belongs to the thioesterase family.</text>
</comment>